<dbReference type="FunFam" id="3.20.20.100:FF:000002">
    <property type="entry name" value="2,5-diketo-D-gluconic acid reductase A"/>
    <property type="match status" value="1"/>
</dbReference>
<organism evidence="8 9">
    <name type="scientific">Candidatus Avipropionibacterium avicola</name>
    <dbReference type="NCBI Taxonomy" id="2840701"/>
    <lineage>
        <taxon>Bacteria</taxon>
        <taxon>Bacillati</taxon>
        <taxon>Actinomycetota</taxon>
        <taxon>Actinomycetes</taxon>
        <taxon>Propionibacteriales</taxon>
        <taxon>Propionibacteriaceae</taxon>
        <taxon>Propionibacteriaceae incertae sedis</taxon>
        <taxon>Candidatus Avipropionibacterium</taxon>
    </lineage>
</organism>
<feature type="binding site" evidence="5">
    <location>
        <position position="108"/>
    </location>
    <ligand>
        <name>substrate</name>
    </ligand>
</feature>
<evidence type="ECO:0000256" key="4">
    <source>
        <dbReference type="PIRSR" id="PIRSR000097-1"/>
    </source>
</evidence>
<evidence type="ECO:0000256" key="1">
    <source>
        <dbReference type="ARBA" id="ARBA00007905"/>
    </source>
</evidence>
<dbReference type="PRINTS" id="PR00069">
    <property type="entry name" value="ALDKETRDTASE"/>
</dbReference>
<dbReference type="Pfam" id="PF00248">
    <property type="entry name" value="Aldo_ket_red"/>
    <property type="match status" value="1"/>
</dbReference>
<dbReference type="SUPFAM" id="SSF51430">
    <property type="entry name" value="NAD(P)-linked oxidoreductase"/>
    <property type="match status" value="1"/>
</dbReference>
<gene>
    <name evidence="8" type="ORF">IAA98_06500</name>
</gene>
<dbReference type="InterPro" id="IPR036812">
    <property type="entry name" value="NAD(P)_OxRdtase_dom_sf"/>
</dbReference>
<evidence type="ECO:0000259" key="7">
    <source>
        <dbReference type="Pfam" id="PF00248"/>
    </source>
</evidence>
<protein>
    <submittedName>
        <fullName evidence="8">Aldo/keto reductase</fullName>
    </submittedName>
</protein>
<evidence type="ECO:0000256" key="3">
    <source>
        <dbReference type="ARBA" id="ARBA00023002"/>
    </source>
</evidence>
<dbReference type="PANTHER" id="PTHR43827">
    <property type="entry name" value="2,5-DIKETO-D-GLUCONIC ACID REDUCTASE"/>
    <property type="match status" value="1"/>
</dbReference>
<dbReference type="InterPro" id="IPR020471">
    <property type="entry name" value="AKR"/>
</dbReference>
<keyword evidence="3" id="KW-0560">Oxidoreductase</keyword>
<reference evidence="8" key="2">
    <citation type="journal article" date="2021" name="PeerJ">
        <title>Extensive microbial diversity within the chicken gut microbiome revealed by metagenomics and culture.</title>
        <authorList>
            <person name="Gilroy R."/>
            <person name="Ravi A."/>
            <person name="Getino M."/>
            <person name="Pursley I."/>
            <person name="Horton D.L."/>
            <person name="Alikhan N.F."/>
            <person name="Baker D."/>
            <person name="Gharbi K."/>
            <person name="Hall N."/>
            <person name="Watson M."/>
            <person name="Adriaenssens E.M."/>
            <person name="Foster-Nyarko E."/>
            <person name="Jarju S."/>
            <person name="Secka A."/>
            <person name="Antonio M."/>
            <person name="Oren A."/>
            <person name="Chaudhuri R.R."/>
            <person name="La Ragione R."/>
            <person name="Hildebrand F."/>
            <person name="Pallen M.J."/>
        </authorList>
    </citation>
    <scope>NUCLEOTIDE SEQUENCE</scope>
    <source>
        <strain evidence="8">ChiGjej1B1-24693</strain>
    </source>
</reference>
<comment type="caution">
    <text evidence="8">The sequence shown here is derived from an EMBL/GenBank/DDBJ whole genome shotgun (WGS) entry which is preliminary data.</text>
</comment>
<keyword evidence="2" id="KW-0521">NADP</keyword>
<dbReference type="InterPro" id="IPR018170">
    <property type="entry name" value="Aldo/ket_reductase_CS"/>
</dbReference>
<dbReference type="InterPro" id="IPR023210">
    <property type="entry name" value="NADP_OxRdtase_dom"/>
</dbReference>
<evidence type="ECO:0000313" key="8">
    <source>
        <dbReference type="EMBL" id="HIT75215.1"/>
    </source>
</evidence>
<feature type="site" description="Lowers pKa of active site Tyr" evidence="6">
    <location>
        <position position="77"/>
    </location>
</feature>
<reference evidence="8" key="1">
    <citation type="submission" date="2020-10" db="EMBL/GenBank/DDBJ databases">
        <authorList>
            <person name="Gilroy R."/>
        </authorList>
    </citation>
    <scope>NUCLEOTIDE SEQUENCE</scope>
    <source>
        <strain evidence="8">ChiGjej1B1-24693</strain>
    </source>
</reference>
<dbReference type="Proteomes" id="UP000886842">
    <property type="component" value="Unassembled WGS sequence"/>
</dbReference>
<dbReference type="PROSITE" id="PS00798">
    <property type="entry name" value="ALDOKETO_REDUCTASE_1"/>
    <property type="match status" value="1"/>
</dbReference>
<dbReference type="PANTHER" id="PTHR43827:SF3">
    <property type="entry name" value="NADP-DEPENDENT OXIDOREDUCTASE DOMAIN-CONTAINING PROTEIN"/>
    <property type="match status" value="1"/>
</dbReference>
<feature type="domain" description="NADP-dependent oxidoreductase" evidence="7">
    <location>
        <begin position="19"/>
        <end position="261"/>
    </location>
</feature>
<dbReference type="GO" id="GO:0016616">
    <property type="term" value="F:oxidoreductase activity, acting on the CH-OH group of donors, NAD or NADP as acceptor"/>
    <property type="evidence" value="ECO:0007669"/>
    <property type="project" value="UniProtKB-ARBA"/>
</dbReference>
<proteinExistence type="inferred from homology"/>
<dbReference type="Gene3D" id="3.20.20.100">
    <property type="entry name" value="NADP-dependent oxidoreductase domain"/>
    <property type="match status" value="1"/>
</dbReference>
<dbReference type="PROSITE" id="PS00063">
    <property type="entry name" value="ALDOKETO_REDUCTASE_3"/>
    <property type="match status" value="1"/>
</dbReference>
<dbReference type="EMBL" id="DVLP01000200">
    <property type="protein sequence ID" value="HIT75215.1"/>
    <property type="molecule type" value="Genomic_DNA"/>
</dbReference>
<evidence type="ECO:0000256" key="6">
    <source>
        <dbReference type="PIRSR" id="PIRSR000097-3"/>
    </source>
</evidence>
<sequence>MTFAKPALALADGHAIPLLGLGTWQIPDDQAETAVGLALEYGYRHLDTATRYRNEAGVGRGLAAASVPRDEVFVTTKFPPDKPGQERRLLEQSLTALGLDRIDLWLIHAPGGDEREDPLIDTWRQFIAAQQEGLVTSIGVSNYTLDQLDVLERETGVMPVLNQILWSPTDHDPRIAAGHRDRGVVLEGFSALRRTNLDDPVLSRIAAAHGISTAQVVIAWHAAHDYVVIPKSVHAERIAANADAVRVVLTEDEVAAIDALREA</sequence>
<comment type="similarity">
    <text evidence="1">Belongs to the aldo/keto reductase family.</text>
</comment>
<evidence type="ECO:0000256" key="5">
    <source>
        <dbReference type="PIRSR" id="PIRSR000097-2"/>
    </source>
</evidence>
<accession>A0A9D1GYM5</accession>
<name>A0A9D1GYM5_9ACTN</name>
<evidence type="ECO:0000313" key="9">
    <source>
        <dbReference type="Proteomes" id="UP000886842"/>
    </source>
</evidence>
<dbReference type="AlphaFoldDB" id="A0A9D1GYM5"/>
<feature type="active site" description="Proton donor" evidence="4">
    <location>
        <position position="52"/>
    </location>
</feature>
<dbReference type="CDD" id="cd19071">
    <property type="entry name" value="AKR_AKR1-5-like"/>
    <property type="match status" value="1"/>
</dbReference>
<dbReference type="PIRSF" id="PIRSF000097">
    <property type="entry name" value="AKR"/>
    <property type="match status" value="1"/>
</dbReference>
<evidence type="ECO:0000256" key="2">
    <source>
        <dbReference type="ARBA" id="ARBA00022857"/>
    </source>
</evidence>